<proteinExistence type="predicted"/>
<evidence type="ECO:0000313" key="4">
    <source>
        <dbReference type="WBParaSite" id="SBAD_0000690301-mRNA-1"/>
    </source>
</evidence>
<dbReference type="Proteomes" id="UP000270296">
    <property type="component" value="Unassembled WGS sequence"/>
</dbReference>
<reference evidence="4" key="1">
    <citation type="submission" date="2016-06" db="UniProtKB">
        <authorList>
            <consortium name="WormBaseParasite"/>
        </authorList>
    </citation>
    <scope>IDENTIFICATION</scope>
</reference>
<dbReference type="AlphaFoldDB" id="A0A183ISP6"/>
<evidence type="ECO:0000313" key="2">
    <source>
        <dbReference type="EMBL" id="VDP10484.1"/>
    </source>
</evidence>
<evidence type="ECO:0000256" key="1">
    <source>
        <dbReference type="SAM" id="MobiDB-lite"/>
    </source>
</evidence>
<feature type="compositionally biased region" description="Basic and acidic residues" evidence="1">
    <location>
        <begin position="11"/>
        <end position="28"/>
    </location>
</feature>
<gene>
    <name evidence="2" type="ORF">SBAD_LOCUS6643</name>
</gene>
<accession>A0A183ISP6</accession>
<reference evidence="2 3" key="2">
    <citation type="submission" date="2018-11" db="EMBL/GenBank/DDBJ databases">
        <authorList>
            <consortium name="Pathogen Informatics"/>
        </authorList>
    </citation>
    <scope>NUCLEOTIDE SEQUENCE [LARGE SCALE GENOMIC DNA]</scope>
</reference>
<sequence length="48" mass="5405">MPQKSTQARFPRAERKPVSDWRRQDHRGPVPARASTAGERSGAVDFGR</sequence>
<dbReference type="WBParaSite" id="SBAD_0000690301-mRNA-1">
    <property type="protein sequence ID" value="SBAD_0000690301-mRNA-1"/>
    <property type="gene ID" value="SBAD_0000690301"/>
</dbReference>
<dbReference type="EMBL" id="UZAM01009920">
    <property type="protein sequence ID" value="VDP10484.1"/>
    <property type="molecule type" value="Genomic_DNA"/>
</dbReference>
<feature type="region of interest" description="Disordered" evidence="1">
    <location>
        <begin position="1"/>
        <end position="48"/>
    </location>
</feature>
<keyword evidence="3" id="KW-1185">Reference proteome</keyword>
<name>A0A183ISP6_9BILA</name>
<evidence type="ECO:0000313" key="3">
    <source>
        <dbReference type="Proteomes" id="UP000270296"/>
    </source>
</evidence>
<organism evidence="4">
    <name type="scientific">Soboliphyme baturini</name>
    <dbReference type="NCBI Taxonomy" id="241478"/>
    <lineage>
        <taxon>Eukaryota</taxon>
        <taxon>Metazoa</taxon>
        <taxon>Ecdysozoa</taxon>
        <taxon>Nematoda</taxon>
        <taxon>Enoplea</taxon>
        <taxon>Dorylaimia</taxon>
        <taxon>Dioctophymatida</taxon>
        <taxon>Dioctophymatoidea</taxon>
        <taxon>Soboliphymatidae</taxon>
        <taxon>Soboliphyme</taxon>
    </lineage>
</organism>
<protein>
    <submittedName>
        <fullName evidence="4">Rep protein</fullName>
    </submittedName>
</protein>